<gene>
    <name evidence="7" type="ORF">MKK02DRAFT_44084</name>
</gene>
<evidence type="ECO:0000256" key="4">
    <source>
        <dbReference type="PROSITE-ProRule" id="PRU00221"/>
    </source>
</evidence>
<feature type="domain" description="Anaphase-promoting complex subunit 4-like WD40" evidence="6">
    <location>
        <begin position="380"/>
        <end position="432"/>
    </location>
</feature>
<evidence type="ECO:0000256" key="2">
    <source>
        <dbReference type="ARBA" id="ARBA00022737"/>
    </source>
</evidence>
<comment type="caution">
    <text evidence="7">The sequence shown here is derived from an EMBL/GenBank/DDBJ whole genome shotgun (WGS) entry which is preliminary data.</text>
</comment>
<evidence type="ECO:0000259" key="6">
    <source>
        <dbReference type="Pfam" id="PF12894"/>
    </source>
</evidence>
<dbReference type="GeneID" id="77731966"/>
<feature type="compositionally biased region" description="Low complexity" evidence="5">
    <location>
        <begin position="310"/>
        <end position="320"/>
    </location>
</feature>
<sequence length="456" mass="49214">MTEVDQLSKPDHIYNVQYDARELSVPRFGRPQDVRGGNTRPIRSIAYSCDGKKVATGCDQRGLRVWDVREKMDSATSFSLPLSGEKASPHGGHVSCLAWSPIDPNILISGCKASATGSCVAVWDIRTPKLAVVTLKLPSDILHLSFHPNGTHFAVVCPRPIRDEVYFFHQTMINSLRFANSGQYLCAVGNEGSLNAWYYPLTSAPPTPPSSPPARDIEAGPSRIPSPKSWNGTREGTPSALPQGDNNGEDVEMGDAANTTGDTEIDPNRSGLGLTLDTAVTRSSATVPPPTLSRPSSPSSRKRNDPLGQSTTTLNSSTSSAPARKIPQQLKRIKHSIVHSASLLALGLDPTGRYLAVGGQDALLSLFSTKEWICTRTYDVSTGGIRNIAFSPDGEMIAFAGDEAFIYIVSVHSGQTISKFAVPFNVNALTWHPSKNWLAYSVISKGAIVWFVVQQE</sequence>
<keyword evidence="8" id="KW-1185">Reference proteome</keyword>
<evidence type="ECO:0000256" key="5">
    <source>
        <dbReference type="SAM" id="MobiDB-lite"/>
    </source>
</evidence>
<evidence type="ECO:0000313" key="8">
    <source>
        <dbReference type="Proteomes" id="UP001164286"/>
    </source>
</evidence>
<dbReference type="GO" id="GO:0006406">
    <property type="term" value="P:mRNA export from nucleus"/>
    <property type="evidence" value="ECO:0007669"/>
    <property type="project" value="InterPro"/>
</dbReference>
<dbReference type="PROSITE" id="PS50082">
    <property type="entry name" value="WD_REPEATS_2"/>
    <property type="match status" value="1"/>
</dbReference>
<keyword evidence="2" id="KW-0677">Repeat</keyword>
<dbReference type="InterPro" id="IPR036322">
    <property type="entry name" value="WD40_repeat_dom_sf"/>
</dbReference>
<proteinExistence type="inferred from homology"/>
<dbReference type="AlphaFoldDB" id="A0AA38HA92"/>
<evidence type="ECO:0000256" key="1">
    <source>
        <dbReference type="ARBA" id="ARBA00022574"/>
    </source>
</evidence>
<dbReference type="InterPro" id="IPR015943">
    <property type="entry name" value="WD40/YVTN_repeat-like_dom_sf"/>
</dbReference>
<name>A0AA38HA92_9TREE</name>
<organism evidence="7 8">
    <name type="scientific">Dioszegia hungarica</name>
    <dbReference type="NCBI Taxonomy" id="4972"/>
    <lineage>
        <taxon>Eukaryota</taxon>
        <taxon>Fungi</taxon>
        <taxon>Dikarya</taxon>
        <taxon>Basidiomycota</taxon>
        <taxon>Agaricomycotina</taxon>
        <taxon>Tremellomycetes</taxon>
        <taxon>Tremellales</taxon>
        <taxon>Bulleribasidiaceae</taxon>
        <taxon>Dioszegia</taxon>
    </lineage>
</organism>
<comment type="similarity">
    <text evidence="3">Belongs to the THOC3 family.</text>
</comment>
<evidence type="ECO:0000313" key="7">
    <source>
        <dbReference type="EMBL" id="KAI9635396.1"/>
    </source>
</evidence>
<dbReference type="GO" id="GO:0000445">
    <property type="term" value="C:THO complex part of transcription export complex"/>
    <property type="evidence" value="ECO:0007669"/>
    <property type="project" value="TreeGrafter"/>
</dbReference>
<dbReference type="PANTHER" id="PTHR22839:SF0">
    <property type="entry name" value="THO COMPLEX SUBUNIT 3"/>
    <property type="match status" value="1"/>
</dbReference>
<dbReference type="PANTHER" id="PTHR22839">
    <property type="entry name" value="THO COMPLEX SUBUNIT 3 THO3"/>
    <property type="match status" value="1"/>
</dbReference>
<feature type="repeat" description="WD" evidence="4">
    <location>
        <begin position="35"/>
        <end position="76"/>
    </location>
</feature>
<dbReference type="InterPro" id="IPR001680">
    <property type="entry name" value="WD40_rpt"/>
</dbReference>
<dbReference type="Pfam" id="PF00400">
    <property type="entry name" value="WD40"/>
    <property type="match status" value="1"/>
</dbReference>
<feature type="region of interest" description="Disordered" evidence="5">
    <location>
        <begin position="205"/>
        <end position="325"/>
    </location>
</feature>
<dbReference type="Gene3D" id="2.130.10.10">
    <property type="entry name" value="YVTN repeat-like/Quinoprotein amine dehydrogenase"/>
    <property type="match status" value="2"/>
</dbReference>
<evidence type="ECO:0000256" key="3">
    <source>
        <dbReference type="ARBA" id="ARBA00046343"/>
    </source>
</evidence>
<dbReference type="SUPFAM" id="SSF50978">
    <property type="entry name" value="WD40 repeat-like"/>
    <property type="match status" value="1"/>
</dbReference>
<dbReference type="InterPro" id="IPR040132">
    <property type="entry name" value="Tex1/THOC3"/>
</dbReference>
<dbReference type="InterPro" id="IPR024977">
    <property type="entry name" value="Apc4-like_WD40_dom"/>
</dbReference>
<dbReference type="Pfam" id="PF12894">
    <property type="entry name" value="ANAPC4_WD40"/>
    <property type="match status" value="1"/>
</dbReference>
<protein>
    <submittedName>
        <fullName evidence="7">WD40-repeat-containing domain protein</fullName>
    </submittedName>
</protein>
<dbReference type="RefSeq" id="XP_052945173.1">
    <property type="nucleotide sequence ID" value="XM_053092761.1"/>
</dbReference>
<keyword evidence="1 4" id="KW-0853">WD repeat</keyword>
<dbReference type="EMBL" id="JAKWFO010000005">
    <property type="protein sequence ID" value="KAI9635396.1"/>
    <property type="molecule type" value="Genomic_DNA"/>
</dbReference>
<dbReference type="SMART" id="SM00320">
    <property type="entry name" value="WD40"/>
    <property type="match status" value="6"/>
</dbReference>
<reference evidence="7" key="1">
    <citation type="journal article" date="2022" name="G3 (Bethesda)">
        <title>High quality genome of the basidiomycete yeast Dioszegia hungarica PDD-24b-2 isolated from cloud water.</title>
        <authorList>
            <person name="Jarrige D."/>
            <person name="Haridas S."/>
            <person name="Bleykasten-Grosshans C."/>
            <person name="Joly M."/>
            <person name="Nadalig T."/>
            <person name="Sancelme M."/>
            <person name="Vuilleumier S."/>
            <person name="Grigoriev I.V."/>
            <person name="Amato P."/>
            <person name="Bringel F."/>
        </authorList>
    </citation>
    <scope>NUCLEOTIDE SEQUENCE</scope>
    <source>
        <strain evidence="7">PDD-24b-2</strain>
    </source>
</reference>
<dbReference type="Proteomes" id="UP001164286">
    <property type="component" value="Unassembled WGS sequence"/>
</dbReference>
<accession>A0AA38HA92</accession>